<gene>
    <name evidence="2" type="primary">brpA</name>
    <name evidence="2" type="ORF">SDC9_112479</name>
</gene>
<protein>
    <submittedName>
        <fullName evidence="2">Biofilm regulatory protein A</fullName>
    </submittedName>
</protein>
<reference evidence="2" key="1">
    <citation type="submission" date="2019-08" db="EMBL/GenBank/DDBJ databases">
        <authorList>
            <person name="Kucharzyk K."/>
            <person name="Murdoch R.W."/>
            <person name="Higgins S."/>
            <person name="Loffler F."/>
        </authorList>
    </citation>
    <scope>NUCLEOTIDE SEQUENCE</scope>
</reference>
<dbReference type="Pfam" id="PF03816">
    <property type="entry name" value="LytR_cpsA_psr"/>
    <property type="match status" value="1"/>
</dbReference>
<dbReference type="AlphaFoldDB" id="A0A645BK28"/>
<name>A0A645BK28_9ZZZZ</name>
<sequence length="156" mass="17292">MEGIQQIVDVLGGIEVQSPLAFTIGEYTFTEGMNQLDGAGALAFSRMRSDDPEQDTGRQERQRIVLAAISKKVLSKETLQNYQDILHSLSVNMNTNFQASDYIALQKYGYVDAISNIQQDHLGGVGGLRDDIYYSFVDGAELARVQDLLQAELDLK</sequence>
<organism evidence="2">
    <name type="scientific">bioreactor metagenome</name>
    <dbReference type="NCBI Taxonomy" id="1076179"/>
    <lineage>
        <taxon>unclassified sequences</taxon>
        <taxon>metagenomes</taxon>
        <taxon>ecological metagenomes</taxon>
    </lineage>
</organism>
<dbReference type="EMBL" id="VSSQ01020594">
    <property type="protein sequence ID" value="MPM65582.1"/>
    <property type="molecule type" value="Genomic_DNA"/>
</dbReference>
<dbReference type="Gene3D" id="3.40.630.190">
    <property type="entry name" value="LCP protein"/>
    <property type="match status" value="1"/>
</dbReference>
<dbReference type="PANTHER" id="PTHR33392">
    <property type="entry name" value="POLYISOPRENYL-TEICHOIC ACID--PEPTIDOGLYCAN TEICHOIC ACID TRANSFERASE TAGU"/>
    <property type="match status" value="1"/>
</dbReference>
<dbReference type="InterPro" id="IPR050922">
    <property type="entry name" value="LytR/CpsA/Psr_CW_biosynth"/>
</dbReference>
<evidence type="ECO:0000313" key="2">
    <source>
        <dbReference type="EMBL" id="MPM65582.1"/>
    </source>
</evidence>
<proteinExistence type="predicted"/>
<dbReference type="PANTHER" id="PTHR33392:SF6">
    <property type="entry name" value="POLYISOPRENYL-TEICHOIC ACID--PEPTIDOGLYCAN TEICHOIC ACID TRANSFERASE TAGU"/>
    <property type="match status" value="1"/>
</dbReference>
<evidence type="ECO:0000259" key="1">
    <source>
        <dbReference type="Pfam" id="PF03816"/>
    </source>
</evidence>
<feature type="domain" description="Cell envelope-related transcriptional attenuator" evidence="1">
    <location>
        <begin position="1"/>
        <end position="74"/>
    </location>
</feature>
<dbReference type="InterPro" id="IPR004474">
    <property type="entry name" value="LytR_CpsA_psr"/>
</dbReference>
<comment type="caution">
    <text evidence="2">The sequence shown here is derived from an EMBL/GenBank/DDBJ whole genome shotgun (WGS) entry which is preliminary data.</text>
</comment>
<accession>A0A645BK28</accession>